<evidence type="ECO:0000313" key="3">
    <source>
        <dbReference type="Proteomes" id="UP000199068"/>
    </source>
</evidence>
<reference evidence="2 3" key="1">
    <citation type="submission" date="2016-10" db="EMBL/GenBank/DDBJ databases">
        <authorList>
            <person name="de Groot N.N."/>
        </authorList>
    </citation>
    <scope>NUCLEOTIDE SEQUENCE [LARGE SCALE GENOMIC DNA]</scope>
    <source>
        <strain evidence="2 3">DSM 797</strain>
    </source>
</reference>
<dbReference type="EMBL" id="FNGW01000001">
    <property type="protein sequence ID" value="SDL22255.1"/>
    <property type="molecule type" value="Genomic_DNA"/>
</dbReference>
<feature type="transmembrane region" description="Helical" evidence="1">
    <location>
        <begin position="31"/>
        <end position="54"/>
    </location>
</feature>
<accession>A0A1G9IB20</accession>
<name>A0A1G9IB20_9FIRM</name>
<dbReference type="STRING" id="1121325.SAMN04515677_101169"/>
<keyword evidence="3" id="KW-1185">Reference proteome</keyword>
<feature type="transmembrane region" description="Helical" evidence="1">
    <location>
        <begin position="66"/>
        <end position="87"/>
    </location>
</feature>
<sequence>MAKISIIITTVLTILLPIFLNLKNEQFVNSFIAIYLINWFLCLITIGVTTIVRLKSLNSIDFKSRIINFTKYFIGYFLFPSLFFIIFDYDSFDIVRIIAISFGMSFGTNFFDLLFKKTKNKNLF</sequence>
<feature type="transmembrane region" description="Helical" evidence="1">
    <location>
        <begin position="93"/>
        <end position="115"/>
    </location>
</feature>
<evidence type="ECO:0000256" key="1">
    <source>
        <dbReference type="SAM" id="Phobius"/>
    </source>
</evidence>
<proteinExistence type="predicted"/>
<protein>
    <recommendedName>
        <fullName evidence="4">GtrA-like protein</fullName>
    </recommendedName>
</protein>
<keyword evidence="1" id="KW-0472">Membrane</keyword>
<organism evidence="2 3">
    <name type="scientific">Romboutsia lituseburensis DSM 797</name>
    <dbReference type="NCBI Taxonomy" id="1121325"/>
    <lineage>
        <taxon>Bacteria</taxon>
        <taxon>Bacillati</taxon>
        <taxon>Bacillota</taxon>
        <taxon>Clostridia</taxon>
        <taxon>Peptostreptococcales</taxon>
        <taxon>Peptostreptococcaceae</taxon>
        <taxon>Romboutsia</taxon>
    </lineage>
</organism>
<gene>
    <name evidence="2" type="ORF">SAMN04515677_101169</name>
</gene>
<dbReference type="AlphaFoldDB" id="A0A1G9IB20"/>
<keyword evidence="1" id="KW-0812">Transmembrane</keyword>
<evidence type="ECO:0008006" key="4">
    <source>
        <dbReference type="Google" id="ProtNLM"/>
    </source>
</evidence>
<keyword evidence="1" id="KW-1133">Transmembrane helix</keyword>
<dbReference type="Proteomes" id="UP000199068">
    <property type="component" value="Unassembled WGS sequence"/>
</dbReference>
<evidence type="ECO:0000313" key="2">
    <source>
        <dbReference type="EMBL" id="SDL22255.1"/>
    </source>
</evidence>